<organism evidence="1 2">
    <name type="scientific">Ligilactobacillus equi DSM 15833 = JCM 10991</name>
    <dbReference type="NCBI Taxonomy" id="1423740"/>
    <lineage>
        <taxon>Bacteria</taxon>
        <taxon>Bacillati</taxon>
        <taxon>Bacillota</taxon>
        <taxon>Bacilli</taxon>
        <taxon>Lactobacillales</taxon>
        <taxon>Lactobacillaceae</taxon>
        <taxon>Ligilactobacillus</taxon>
    </lineage>
</organism>
<sequence>MKEVRPGEILSEHPVTPNLGDMGYTFVEKAKLMAVDDLGSQYQHRRFRLVVTFAGQEKTGVASVPASIPVTFEVGQIVSLYYLETEEGIDFREVKVV</sequence>
<protein>
    <submittedName>
        <fullName evidence="1">Uncharacterized protein</fullName>
    </submittedName>
</protein>
<proteinExistence type="predicted"/>
<name>A0A0R1TNI3_9LACO</name>
<dbReference type="AlphaFoldDB" id="A0A0R1TNI3"/>
<dbReference type="RefSeq" id="WP_025021167.1">
    <property type="nucleotide sequence ID" value="NZ_AZFH01000016.1"/>
</dbReference>
<dbReference type="STRING" id="1423740.FC36_GL000796"/>
<reference evidence="1 2" key="1">
    <citation type="journal article" date="2015" name="Genome Announc.">
        <title>Expanding the biotechnology potential of lactobacilli through comparative genomics of 213 strains and associated genera.</title>
        <authorList>
            <person name="Sun Z."/>
            <person name="Harris H.M."/>
            <person name="McCann A."/>
            <person name="Guo C."/>
            <person name="Argimon S."/>
            <person name="Zhang W."/>
            <person name="Yang X."/>
            <person name="Jeffery I.B."/>
            <person name="Cooney J.C."/>
            <person name="Kagawa T.F."/>
            <person name="Liu W."/>
            <person name="Song Y."/>
            <person name="Salvetti E."/>
            <person name="Wrobel A."/>
            <person name="Rasinkangas P."/>
            <person name="Parkhill J."/>
            <person name="Rea M.C."/>
            <person name="O'Sullivan O."/>
            <person name="Ritari J."/>
            <person name="Douillard F.P."/>
            <person name="Paul Ross R."/>
            <person name="Yang R."/>
            <person name="Briner A.E."/>
            <person name="Felis G.E."/>
            <person name="de Vos W.M."/>
            <person name="Barrangou R."/>
            <person name="Klaenhammer T.R."/>
            <person name="Caufield P.W."/>
            <person name="Cui Y."/>
            <person name="Zhang H."/>
            <person name="O'Toole P.W."/>
        </authorList>
    </citation>
    <scope>NUCLEOTIDE SEQUENCE [LARGE SCALE GENOMIC DNA]</scope>
    <source>
        <strain evidence="1 2">DSM 15833</strain>
    </source>
</reference>
<evidence type="ECO:0000313" key="2">
    <source>
        <dbReference type="Proteomes" id="UP000051048"/>
    </source>
</evidence>
<accession>A0A0R1TNI3</accession>
<dbReference type="Proteomes" id="UP000051048">
    <property type="component" value="Unassembled WGS sequence"/>
</dbReference>
<evidence type="ECO:0000313" key="1">
    <source>
        <dbReference type="EMBL" id="KRL82998.1"/>
    </source>
</evidence>
<comment type="caution">
    <text evidence="1">The sequence shown here is derived from an EMBL/GenBank/DDBJ whole genome shotgun (WGS) entry which is preliminary data.</text>
</comment>
<gene>
    <name evidence="1" type="ORF">FC36_GL000796</name>
</gene>
<dbReference type="EMBL" id="AZFH01000016">
    <property type="protein sequence ID" value="KRL82998.1"/>
    <property type="molecule type" value="Genomic_DNA"/>
</dbReference>
<dbReference type="PATRIC" id="fig|1423740.3.peg.843"/>